<name>A0ACD3B9B3_9AGAR</name>
<protein>
    <submittedName>
        <fullName evidence="1">Uncharacterized protein</fullName>
    </submittedName>
</protein>
<gene>
    <name evidence="1" type="ORF">BDN72DRAFT_103027</name>
</gene>
<evidence type="ECO:0000313" key="2">
    <source>
        <dbReference type="Proteomes" id="UP000308600"/>
    </source>
</evidence>
<evidence type="ECO:0000313" key="1">
    <source>
        <dbReference type="EMBL" id="TFK74162.1"/>
    </source>
</evidence>
<accession>A0ACD3B9B3</accession>
<sequence length="132" mass="14795">MTWSRQASYEYPIATSFASDVVLPKCDTLFSILLMLVSCRSYHPTRSIPRPTISSFAAIDEPLGENPGAGSLTATPVTTRLKYYAQSAPKSRERQKFAHIFCERCCQNYEYPTFASDCPSDRRSAPQLDIEA</sequence>
<reference evidence="1 2" key="1">
    <citation type="journal article" date="2019" name="Nat. Ecol. Evol.">
        <title>Megaphylogeny resolves global patterns of mushroom evolution.</title>
        <authorList>
            <person name="Varga T."/>
            <person name="Krizsan K."/>
            <person name="Foldi C."/>
            <person name="Dima B."/>
            <person name="Sanchez-Garcia M."/>
            <person name="Sanchez-Ramirez S."/>
            <person name="Szollosi G.J."/>
            <person name="Szarkandi J.G."/>
            <person name="Papp V."/>
            <person name="Albert L."/>
            <person name="Andreopoulos W."/>
            <person name="Angelini C."/>
            <person name="Antonin V."/>
            <person name="Barry K.W."/>
            <person name="Bougher N.L."/>
            <person name="Buchanan P."/>
            <person name="Buyck B."/>
            <person name="Bense V."/>
            <person name="Catcheside P."/>
            <person name="Chovatia M."/>
            <person name="Cooper J."/>
            <person name="Damon W."/>
            <person name="Desjardin D."/>
            <person name="Finy P."/>
            <person name="Geml J."/>
            <person name="Haridas S."/>
            <person name="Hughes K."/>
            <person name="Justo A."/>
            <person name="Karasinski D."/>
            <person name="Kautmanova I."/>
            <person name="Kiss B."/>
            <person name="Kocsube S."/>
            <person name="Kotiranta H."/>
            <person name="LaButti K.M."/>
            <person name="Lechner B.E."/>
            <person name="Liimatainen K."/>
            <person name="Lipzen A."/>
            <person name="Lukacs Z."/>
            <person name="Mihaltcheva S."/>
            <person name="Morgado L.N."/>
            <person name="Niskanen T."/>
            <person name="Noordeloos M.E."/>
            <person name="Ohm R.A."/>
            <person name="Ortiz-Santana B."/>
            <person name="Ovrebo C."/>
            <person name="Racz N."/>
            <person name="Riley R."/>
            <person name="Savchenko A."/>
            <person name="Shiryaev A."/>
            <person name="Soop K."/>
            <person name="Spirin V."/>
            <person name="Szebenyi C."/>
            <person name="Tomsovsky M."/>
            <person name="Tulloss R.E."/>
            <person name="Uehling J."/>
            <person name="Grigoriev I.V."/>
            <person name="Vagvolgyi C."/>
            <person name="Papp T."/>
            <person name="Martin F.M."/>
            <person name="Miettinen O."/>
            <person name="Hibbett D.S."/>
            <person name="Nagy L.G."/>
        </authorList>
    </citation>
    <scope>NUCLEOTIDE SEQUENCE [LARGE SCALE GENOMIC DNA]</scope>
    <source>
        <strain evidence="1 2">NL-1719</strain>
    </source>
</reference>
<proteinExistence type="predicted"/>
<keyword evidence="2" id="KW-1185">Reference proteome</keyword>
<organism evidence="1 2">
    <name type="scientific">Pluteus cervinus</name>
    <dbReference type="NCBI Taxonomy" id="181527"/>
    <lineage>
        <taxon>Eukaryota</taxon>
        <taxon>Fungi</taxon>
        <taxon>Dikarya</taxon>
        <taxon>Basidiomycota</taxon>
        <taxon>Agaricomycotina</taxon>
        <taxon>Agaricomycetes</taxon>
        <taxon>Agaricomycetidae</taxon>
        <taxon>Agaricales</taxon>
        <taxon>Pluteineae</taxon>
        <taxon>Pluteaceae</taxon>
        <taxon>Pluteus</taxon>
    </lineage>
</organism>
<dbReference type="Proteomes" id="UP000308600">
    <property type="component" value="Unassembled WGS sequence"/>
</dbReference>
<dbReference type="EMBL" id="ML208270">
    <property type="protein sequence ID" value="TFK74162.1"/>
    <property type="molecule type" value="Genomic_DNA"/>
</dbReference>